<evidence type="ECO:0000256" key="1">
    <source>
        <dbReference type="SAM" id="MobiDB-lite"/>
    </source>
</evidence>
<feature type="compositionally biased region" description="Basic residues" evidence="1">
    <location>
        <begin position="100"/>
        <end position="110"/>
    </location>
</feature>
<reference evidence="3" key="1">
    <citation type="submission" date="2022-12" db="EMBL/GenBank/DDBJ databases">
        <title>Chromosome-level genome assembly of the bean flower thrips Megalurothrips usitatus.</title>
        <authorList>
            <person name="Ma L."/>
            <person name="Liu Q."/>
            <person name="Li H."/>
            <person name="Cai W."/>
        </authorList>
    </citation>
    <scope>NUCLEOTIDE SEQUENCE</scope>
    <source>
        <strain evidence="3">Cailab_2022a</strain>
    </source>
</reference>
<keyword evidence="2" id="KW-1133">Transmembrane helix</keyword>
<feature type="region of interest" description="Disordered" evidence="1">
    <location>
        <begin position="79"/>
        <end position="120"/>
    </location>
</feature>
<accession>A0AAV7XM09</accession>
<protein>
    <submittedName>
        <fullName evidence="3">Uncharacterized protein</fullName>
    </submittedName>
</protein>
<name>A0AAV7XM09_9NEOP</name>
<dbReference type="AlphaFoldDB" id="A0AAV7XM09"/>
<gene>
    <name evidence="3" type="ORF">ONE63_009037</name>
</gene>
<evidence type="ECO:0000256" key="2">
    <source>
        <dbReference type="SAM" id="Phobius"/>
    </source>
</evidence>
<dbReference type="Proteomes" id="UP001075354">
    <property type="component" value="Chromosome 7"/>
</dbReference>
<dbReference type="EMBL" id="JAPTSV010000007">
    <property type="protein sequence ID" value="KAJ1525841.1"/>
    <property type="molecule type" value="Genomic_DNA"/>
</dbReference>
<evidence type="ECO:0000313" key="4">
    <source>
        <dbReference type="Proteomes" id="UP001075354"/>
    </source>
</evidence>
<comment type="caution">
    <text evidence="3">The sequence shown here is derived from an EMBL/GenBank/DDBJ whole genome shotgun (WGS) entry which is preliminary data.</text>
</comment>
<keyword evidence="2" id="KW-0812">Transmembrane</keyword>
<proteinExistence type="predicted"/>
<keyword evidence="4" id="KW-1185">Reference proteome</keyword>
<evidence type="ECO:0000313" key="3">
    <source>
        <dbReference type="EMBL" id="KAJ1525841.1"/>
    </source>
</evidence>
<sequence>MAAVAALADGVQAAAGDDDCFSSASVVGAVIGTIVVLLGLEAGVYALWRLYWRSRRGESRAAAKPGSWAAGVLERRSTGSWITPQRPLESRGKQAEPAVTRRRCPPRRHGSSVWTTERAA</sequence>
<keyword evidence="2" id="KW-0472">Membrane</keyword>
<organism evidence="3 4">
    <name type="scientific">Megalurothrips usitatus</name>
    <name type="common">bean blossom thrips</name>
    <dbReference type="NCBI Taxonomy" id="439358"/>
    <lineage>
        <taxon>Eukaryota</taxon>
        <taxon>Metazoa</taxon>
        <taxon>Ecdysozoa</taxon>
        <taxon>Arthropoda</taxon>
        <taxon>Hexapoda</taxon>
        <taxon>Insecta</taxon>
        <taxon>Pterygota</taxon>
        <taxon>Neoptera</taxon>
        <taxon>Paraneoptera</taxon>
        <taxon>Thysanoptera</taxon>
        <taxon>Terebrantia</taxon>
        <taxon>Thripoidea</taxon>
        <taxon>Thripidae</taxon>
        <taxon>Megalurothrips</taxon>
    </lineage>
</organism>
<feature type="transmembrane region" description="Helical" evidence="2">
    <location>
        <begin position="26"/>
        <end position="48"/>
    </location>
</feature>